<sequence length="81" mass="9081">MGGRLGRAGTLPALTHAIEACNRNMHAIEATHCHVTQAANKVQRSHARSIRMRRNRTARPTVFLNAKWLRMTSSDCLHCFA</sequence>
<organism evidence="1 2">
    <name type="scientific">Paraburkholderia humisilvae</name>
    <dbReference type="NCBI Taxonomy" id="627669"/>
    <lineage>
        <taxon>Bacteria</taxon>
        <taxon>Pseudomonadati</taxon>
        <taxon>Pseudomonadota</taxon>
        <taxon>Betaproteobacteria</taxon>
        <taxon>Burkholderiales</taxon>
        <taxon>Burkholderiaceae</taxon>
        <taxon>Paraburkholderia</taxon>
    </lineage>
</organism>
<proteinExistence type="predicted"/>
<gene>
    <name evidence="1" type="ORF">LMG29542_01420</name>
</gene>
<dbReference type="AlphaFoldDB" id="A0A6J5DA22"/>
<keyword evidence="2" id="KW-1185">Reference proteome</keyword>
<name>A0A6J5DA22_9BURK</name>
<dbReference type="EMBL" id="CADIKH010000005">
    <property type="protein sequence ID" value="CAB3751130.1"/>
    <property type="molecule type" value="Genomic_DNA"/>
</dbReference>
<dbReference type="Proteomes" id="UP000494363">
    <property type="component" value="Unassembled WGS sequence"/>
</dbReference>
<protein>
    <submittedName>
        <fullName evidence="1">Uncharacterized protein</fullName>
    </submittedName>
</protein>
<reference evidence="1 2" key="1">
    <citation type="submission" date="2020-04" db="EMBL/GenBank/DDBJ databases">
        <authorList>
            <person name="De Canck E."/>
        </authorList>
    </citation>
    <scope>NUCLEOTIDE SEQUENCE [LARGE SCALE GENOMIC DNA]</scope>
    <source>
        <strain evidence="1 2">LMG 29542</strain>
    </source>
</reference>
<accession>A0A6J5DA22</accession>
<evidence type="ECO:0000313" key="1">
    <source>
        <dbReference type="EMBL" id="CAB3751130.1"/>
    </source>
</evidence>
<evidence type="ECO:0000313" key="2">
    <source>
        <dbReference type="Proteomes" id="UP000494363"/>
    </source>
</evidence>